<reference evidence="1 2" key="1">
    <citation type="submission" date="2018-06" db="EMBL/GenBank/DDBJ databases">
        <authorList>
            <consortium name="Pathogen Informatics"/>
            <person name="Doyle S."/>
        </authorList>
    </citation>
    <scope>NUCLEOTIDE SEQUENCE [LARGE SCALE GENOMIC DNA]</scope>
    <source>
        <strain evidence="1 2">NCTC8985</strain>
    </source>
</reference>
<sequence>MSSAKILNAYFEASEEDRKEFLRVLSHFYKDNRRVPLQRAWRALPSMKASVNRSQLTLPLCKVGVHSAASNDQSRLTSGLIDFFIL</sequence>
<proteinExistence type="predicted"/>
<dbReference type="AlphaFoldDB" id="A0A376ZT22"/>
<gene>
    <name evidence="1" type="ORF">NCTC8985_06667</name>
</gene>
<name>A0A376ZT22_ECOLX</name>
<accession>A0A376ZT22</accession>
<protein>
    <submittedName>
        <fullName evidence="1">Uncharacterized protein</fullName>
    </submittedName>
</protein>
<organism evidence="1 2">
    <name type="scientific">Escherichia coli</name>
    <dbReference type="NCBI Taxonomy" id="562"/>
    <lineage>
        <taxon>Bacteria</taxon>
        <taxon>Pseudomonadati</taxon>
        <taxon>Pseudomonadota</taxon>
        <taxon>Gammaproteobacteria</taxon>
        <taxon>Enterobacterales</taxon>
        <taxon>Enterobacteriaceae</taxon>
        <taxon>Escherichia</taxon>
    </lineage>
</organism>
<evidence type="ECO:0000313" key="2">
    <source>
        <dbReference type="Proteomes" id="UP000254405"/>
    </source>
</evidence>
<dbReference type="Proteomes" id="UP000254405">
    <property type="component" value="Unassembled WGS sequence"/>
</dbReference>
<evidence type="ECO:0000313" key="1">
    <source>
        <dbReference type="EMBL" id="STK79624.1"/>
    </source>
</evidence>
<dbReference type="EMBL" id="UGCO01000002">
    <property type="protein sequence ID" value="STK79624.1"/>
    <property type="molecule type" value="Genomic_DNA"/>
</dbReference>